<dbReference type="Gene3D" id="3.30.70.1060">
    <property type="entry name" value="Dimeric alpha+beta barrel"/>
    <property type="match status" value="1"/>
</dbReference>
<dbReference type="SUPFAM" id="SSF54909">
    <property type="entry name" value="Dimeric alpha+beta barrel"/>
    <property type="match status" value="1"/>
</dbReference>
<dbReference type="EMBL" id="BAABRR010000010">
    <property type="protein sequence ID" value="GAA5519485.1"/>
    <property type="molecule type" value="Genomic_DNA"/>
</dbReference>
<organism evidence="3 4">
    <name type="scientific">Demequina sediminis</name>
    <dbReference type="NCBI Taxonomy" id="1930058"/>
    <lineage>
        <taxon>Bacteria</taxon>
        <taxon>Bacillati</taxon>
        <taxon>Actinomycetota</taxon>
        <taxon>Actinomycetes</taxon>
        <taxon>Micrococcales</taxon>
        <taxon>Demequinaceae</taxon>
        <taxon>Demequina</taxon>
    </lineage>
</organism>
<dbReference type="InterPro" id="IPR011008">
    <property type="entry name" value="Dimeric_a/b-barrel"/>
</dbReference>
<gene>
    <name evidence="3" type="ORF">Lsed01_01935</name>
</gene>
<dbReference type="Pfam" id="PF03795">
    <property type="entry name" value="YCII"/>
    <property type="match status" value="1"/>
</dbReference>
<evidence type="ECO:0000256" key="1">
    <source>
        <dbReference type="ARBA" id="ARBA00007689"/>
    </source>
</evidence>
<reference evidence="3 4" key="1">
    <citation type="submission" date="2024-02" db="EMBL/GenBank/DDBJ databases">
        <title>Lysinimicrobium sediminis NBRC 112286.</title>
        <authorList>
            <person name="Ichikawa N."/>
            <person name="Katano-Makiyama Y."/>
            <person name="Hidaka K."/>
        </authorList>
    </citation>
    <scope>NUCLEOTIDE SEQUENCE [LARGE SCALE GENOMIC DNA]</scope>
    <source>
        <strain evidence="3 4">NBRC 112286</strain>
    </source>
</reference>
<accession>A0ABP9WI96</accession>
<evidence type="ECO:0000259" key="2">
    <source>
        <dbReference type="Pfam" id="PF03795"/>
    </source>
</evidence>
<dbReference type="PANTHER" id="PTHR35174:SF3">
    <property type="entry name" value="BLL7171 PROTEIN"/>
    <property type="match status" value="1"/>
</dbReference>
<protein>
    <recommendedName>
        <fullName evidence="2">YCII-related domain-containing protein</fullName>
    </recommendedName>
</protein>
<feature type="domain" description="YCII-related" evidence="2">
    <location>
        <begin position="6"/>
        <end position="112"/>
    </location>
</feature>
<comment type="caution">
    <text evidence="3">The sequence shown here is derived from an EMBL/GenBank/DDBJ whole genome shotgun (WGS) entry which is preliminary data.</text>
</comment>
<proteinExistence type="inferred from homology"/>
<name>A0ABP9WI96_9MICO</name>
<keyword evidence="4" id="KW-1185">Reference proteome</keyword>
<evidence type="ECO:0000313" key="3">
    <source>
        <dbReference type="EMBL" id="GAA5519485.1"/>
    </source>
</evidence>
<dbReference type="Proteomes" id="UP001426770">
    <property type="component" value="Unassembled WGS sequence"/>
</dbReference>
<dbReference type="InterPro" id="IPR005545">
    <property type="entry name" value="YCII"/>
</dbReference>
<dbReference type="PANTHER" id="PTHR35174">
    <property type="entry name" value="BLL7171 PROTEIN-RELATED"/>
    <property type="match status" value="1"/>
</dbReference>
<sequence length="115" mass="12192">MPEFMLSVHHDYSRPLVEPGVDVEPMYAAVARFNEELQATGAWVFAGGLETPGTAQVVEVADGELVVTDGPVVPTGKALGGFWVIDVPDVESAVTWAQRASVAVSGPIEVRPFQA</sequence>
<dbReference type="RefSeq" id="WP_286214221.1">
    <property type="nucleotide sequence ID" value="NZ_AP027736.1"/>
</dbReference>
<evidence type="ECO:0000313" key="4">
    <source>
        <dbReference type="Proteomes" id="UP001426770"/>
    </source>
</evidence>
<comment type="similarity">
    <text evidence="1">Belongs to the YciI family.</text>
</comment>